<dbReference type="InterPro" id="IPR046281">
    <property type="entry name" value="DUF6318"/>
</dbReference>
<name>A0A1I0ZD65_9CELL</name>
<gene>
    <name evidence="4" type="ORF">SAMN05421867_11056</name>
</gene>
<feature type="domain" description="DUF6318" evidence="3">
    <location>
        <begin position="59"/>
        <end position="188"/>
    </location>
</feature>
<feature type="compositionally biased region" description="Pro residues" evidence="1">
    <location>
        <begin position="56"/>
        <end position="68"/>
    </location>
</feature>
<sequence length="197" mass="20381">MGVLRRSTRLWCALAALPVLVGCSTTTAPAATVAATVPSGSPTAEVSAAPTGAAPPAVPAPPTAPPADPSEQGAVDAAVYFTELYGYVAASRDLTEWRAMSDPECVFCASVMDTMLQDGTTTEGAQLVVESAELVGVNQDGLALVHLEIEQQPWRTLDGEGREVDTGESNVGSVDTVLHVVDGRWIVLEYTPKDGGA</sequence>
<accession>A0A1I0ZD65</accession>
<evidence type="ECO:0000313" key="5">
    <source>
        <dbReference type="Proteomes" id="UP000199012"/>
    </source>
</evidence>
<evidence type="ECO:0000313" key="4">
    <source>
        <dbReference type="EMBL" id="SFB22153.1"/>
    </source>
</evidence>
<feature type="chain" id="PRO_5011475221" description="DUF6318 domain-containing protein" evidence="2">
    <location>
        <begin position="31"/>
        <end position="197"/>
    </location>
</feature>
<keyword evidence="5" id="KW-1185">Reference proteome</keyword>
<proteinExistence type="predicted"/>
<organism evidence="4 5">
    <name type="scientific">Cellulomonas marina</name>
    <dbReference type="NCBI Taxonomy" id="988821"/>
    <lineage>
        <taxon>Bacteria</taxon>
        <taxon>Bacillati</taxon>
        <taxon>Actinomycetota</taxon>
        <taxon>Actinomycetes</taxon>
        <taxon>Micrococcales</taxon>
        <taxon>Cellulomonadaceae</taxon>
        <taxon>Cellulomonas</taxon>
    </lineage>
</organism>
<feature type="signal peptide" evidence="2">
    <location>
        <begin position="1"/>
        <end position="30"/>
    </location>
</feature>
<dbReference type="Proteomes" id="UP000199012">
    <property type="component" value="Unassembled WGS sequence"/>
</dbReference>
<evidence type="ECO:0000259" key="3">
    <source>
        <dbReference type="Pfam" id="PF19843"/>
    </source>
</evidence>
<protein>
    <recommendedName>
        <fullName evidence="3">DUF6318 domain-containing protein</fullName>
    </recommendedName>
</protein>
<dbReference type="RefSeq" id="WP_090033336.1">
    <property type="nucleotide sequence ID" value="NZ_BONM01000011.1"/>
</dbReference>
<dbReference type="AlphaFoldDB" id="A0A1I0ZD65"/>
<evidence type="ECO:0000256" key="1">
    <source>
        <dbReference type="SAM" id="MobiDB-lite"/>
    </source>
</evidence>
<dbReference type="Pfam" id="PF19843">
    <property type="entry name" value="DUF6318"/>
    <property type="match status" value="1"/>
</dbReference>
<dbReference type="EMBL" id="FOKA01000010">
    <property type="protein sequence ID" value="SFB22153.1"/>
    <property type="molecule type" value="Genomic_DNA"/>
</dbReference>
<dbReference type="OrthoDB" id="5148029at2"/>
<reference evidence="4 5" key="1">
    <citation type="submission" date="2016-10" db="EMBL/GenBank/DDBJ databases">
        <authorList>
            <person name="de Groot N.N."/>
        </authorList>
    </citation>
    <scope>NUCLEOTIDE SEQUENCE [LARGE SCALE GENOMIC DNA]</scope>
    <source>
        <strain evidence="4 5">CGMCC 4.6945</strain>
    </source>
</reference>
<feature type="region of interest" description="Disordered" evidence="1">
    <location>
        <begin position="37"/>
        <end position="71"/>
    </location>
</feature>
<evidence type="ECO:0000256" key="2">
    <source>
        <dbReference type="SAM" id="SignalP"/>
    </source>
</evidence>
<dbReference type="STRING" id="988821.SAMN05421867_11056"/>
<dbReference type="PROSITE" id="PS51257">
    <property type="entry name" value="PROKAR_LIPOPROTEIN"/>
    <property type="match status" value="1"/>
</dbReference>
<keyword evidence="2" id="KW-0732">Signal</keyword>